<comment type="subcellular location">
    <subcellularLocation>
        <location evidence="9">Cell membrane</location>
        <topology evidence="9">Multi-pass membrane protein</topology>
    </subcellularLocation>
</comment>
<protein>
    <recommendedName>
        <fullName evidence="9">Lipoprotein signal peptidase</fullName>
        <ecNumber evidence="9">3.4.23.36</ecNumber>
    </recommendedName>
    <alternativeName>
        <fullName evidence="9">Prolipoprotein signal peptidase</fullName>
    </alternativeName>
    <alternativeName>
        <fullName evidence="9">Signal peptidase II</fullName>
        <shortName evidence="9">SPase II</shortName>
    </alternativeName>
</protein>
<evidence type="ECO:0000256" key="7">
    <source>
        <dbReference type="ARBA" id="ARBA00022989"/>
    </source>
</evidence>
<keyword evidence="2 9" id="KW-1003">Cell membrane</keyword>
<evidence type="ECO:0000313" key="12">
    <source>
        <dbReference type="EMBL" id="TKC09625.1"/>
    </source>
</evidence>
<evidence type="ECO:0000256" key="11">
    <source>
        <dbReference type="RuleBase" id="RU004181"/>
    </source>
</evidence>
<dbReference type="InterPro" id="IPR001872">
    <property type="entry name" value="Peptidase_A8"/>
</dbReference>
<keyword evidence="13" id="KW-1185">Reference proteome</keyword>
<feature type="transmembrane region" description="Helical" evidence="9">
    <location>
        <begin position="138"/>
        <end position="159"/>
    </location>
</feature>
<name>A0A4U1CRU9_9SPHI</name>
<proteinExistence type="inferred from homology"/>
<accession>A0A4U1CRU9</accession>
<keyword evidence="7 9" id="KW-1133">Transmembrane helix</keyword>
<evidence type="ECO:0000256" key="1">
    <source>
        <dbReference type="ARBA" id="ARBA00006139"/>
    </source>
</evidence>
<keyword evidence="3 9" id="KW-0645">Protease</keyword>
<dbReference type="NCBIfam" id="TIGR00077">
    <property type="entry name" value="lspA"/>
    <property type="match status" value="1"/>
</dbReference>
<dbReference type="OrthoDB" id="9810259at2"/>
<dbReference type="AlphaFoldDB" id="A0A4U1CRU9"/>
<evidence type="ECO:0000256" key="6">
    <source>
        <dbReference type="ARBA" id="ARBA00022801"/>
    </source>
</evidence>
<reference evidence="12 13" key="1">
    <citation type="submission" date="2019-04" db="EMBL/GenBank/DDBJ databases">
        <title>Pedobacter sp. RP-3-15 sp. nov., isolated from Arctic soil.</title>
        <authorList>
            <person name="Dahal R.H."/>
            <person name="Kim D.-U."/>
        </authorList>
    </citation>
    <scope>NUCLEOTIDE SEQUENCE [LARGE SCALE GENOMIC DNA]</scope>
    <source>
        <strain evidence="12 13">RP-3-15</strain>
    </source>
</reference>
<evidence type="ECO:0000256" key="4">
    <source>
        <dbReference type="ARBA" id="ARBA00022692"/>
    </source>
</evidence>
<feature type="transmembrane region" description="Helical" evidence="9">
    <location>
        <begin position="98"/>
        <end position="118"/>
    </location>
</feature>
<evidence type="ECO:0000313" key="13">
    <source>
        <dbReference type="Proteomes" id="UP000307244"/>
    </source>
</evidence>
<keyword evidence="5 9" id="KW-0064">Aspartyl protease</keyword>
<comment type="caution">
    <text evidence="9">Lacks conserved residue(s) required for the propagation of feature annotation.</text>
</comment>
<dbReference type="PROSITE" id="PS00855">
    <property type="entry name" value="SPASE_II"/>
    <property type="match status" value="1"/>
</dbReference>
<dbReference type="EC" id="3.4.23.36" evidence="9"/>
<comment type="similarity">
    <text evidence="1 9 11">Belongs to the peptidase A8 family.</text>
</comment>
<dbReference type="PRINTS" id="PR00781">
    <property type="entry name" value="LIPOSIGPTASE"/>
</dbReference>
<dbReference type="GO" id="GO:0006508">
    <property type="term" value="P:proteolysis"/>
    <property type="evidence" value="ECO:0007669"/>
    <property type="project" value="UniProtKB-KW"/>
</dbReference>
<comment type="caution">
    <text evidence="12">The sequence shown here is derived from an EMBL/GenBank/DDBJ whole genome shotgun (WGS) entry which is preliminary data.</text>
</comment>
<dbReference type="PANTHER" id="PTHR33695">
    <property type="entry name" value="LIPOPROTEIN SIGNAL PEPTIDASE"/>
    <property type="match status" value="1"/>
</dbReference>
<dbReference type="UniPathway" id="UPA00665"/>
<keyword evidence="8 9" id="KW-0472">Membrane</keyword>
<evidence type="ECO:0000256" key="10">
    <source>
        <dbReference type="RuleBase" id="RU000594"/>
    </source>
</evidence>
<keyword evidence="4 9" id="KW-0812">Transmembrane</keyword>
<dbReference type="PANTHER" id="PTHR33695:SF1">
    <property type="entry name" value="LIPOPROTEIN SIGNAL PEPTIDASE"/>
    <property type="match status" value="1"/>
</dbReference>
<dbReference type="HAMAP" id="MF_00161">
    <property type="entry name" value="LspA"/>
    <property type="match status" value="1"/>
</dbReference>
<keyword evidence="6 9" id="KW-0378">Hydrolase</keyword>
<gene>
    <name evidence="9 12" type="primary">lspA</name>
    <name evidence="12" type="ORF">FA047_05950</name>
</gene>
<dbReference type="EMBL" id="SWBQ01000001">
    <property type="protein sequence ID" value="TKC09625.1"/>
    <property type="molecule type" value="Genomic_DNA"/>
</dbReference>
<comment type="pathway">
    <text evidence="9">Protein modification; lipoprotein biosynthesis (signal peptide cleavage).</text>
</comment>
<feature type="active site" evidence="9">
    <location>
        <position position="143"/>
    </location>
</feature>
<dbReference type="RefSeq" id="WP_136835033.1">
    <property type="nucleotide sequence ID" value="NZ_SWBQ01000001.1"/>
</dbReference>
<evidence type="ECO:0000256" key="8">
    <source>
        <dbReference type="ARBA" id="ARBA00023136"/>
    </source>
</evidence>
<feature type="active site" evidence="9">
    <location>
        <position position="125"/>
    </location>
</feature>
<organism evidence="12 13">
    <name type="scientific">Pedobacter frigoris</name>
    <dbReference type="NCBI Taxonomy" id="2571272"/>
    <lineage>
        <taxon>Bacteria</taxon>
        <taxon>Pseudomonadati</taxon>
        <taxon>Bacteroidota</taxon>
        <taxon>Sphingobacteriia</taxon>
        <taxon>Sphingobacteriales</taxon>
        <taxon>Sphingobacteriaceae</taxon>
        <taxon>Pedobacter</taxon>
    </lineage>
</organism>
<dbReference type="Pfam" id="PF01252">
    <property type="entry name" value="Peptidase_A8"/>
    <property type="match status" value="1"/>
</dbReference>
<dbReference type="Proteomes" id="UP000307244">
    <property type="component" value="Unassembled WGS sequence"/>
</dbReference>
<comment type="catalytic activity">
    <reaction evidence="9 10">
        <text>Release of signal peptides from bacterial membrane prolipoproteins. Hydrolyzes -Xaa-Yaa-Zaa-|-(S,diacylglyceryl)Cys-, in which Xaa is hydrophobic (preferably Leu), and Yaa (Ala or Ser) and Zaa (Gly or Ala) have small, neutral side chains.</text>
        <dbReference type="EC" id="3.4.23.36"/>
    </reaction>
</comment>
<sequence>MRSNHILNRVLILVLIMFNAGCDQVTKTIVRERVSYHERIPVIDNHLTLTKVENYGAFLSSGDSLPYAIKFILLSLMPLLVLAYGFYFLMTKTNLDRLFVTGICFIIGGGIGNLYDRIIHGSVTDFLHIDIVIFQTGIFNAADLSIMVGMCLVLIHLYFKKISPQIQSEQ</sequence>
<evidence type="ECO:0000256" key="3">
    <source>
        <dbReference type="ARBA" id="ARBA00022670"/>
    </source>
</evidence>
<evidence type="ECO:0000256" key="9">
    <source>
        <dbReference type="HAMAP-Rule" id="MF_00161"/>
    </source>
</evidence>
<dbReference type="GO" id="GO:0005886">
    <property type="term" value="C:plasma membrane"/>
    <property type="evidence" value="ECO:0007669"/>
    <property type="project" value="UniProtKB-SubCell"/>
</dbReference>
<feature type="transmembrane region" description="Helical" evidence="9">
    <location>
        <begin position="67"/>
        <end position="89"/>
    </location>
</feature>
<evidence type="ECO:0000256" key="2">
    <source>
        <dbReference type="ARBA" id="ARBA00022475"/>
    </source>
</evidence>
<comment type="function">
    <text evidence="9 10">This protein specifically catalyzes the removal of signal peptides from prolipoproteins.</text>
</comment>
<evidence type="ECO:0000256" key="5">
    <source>
        <dbReference type="ARBA" id="ARBA00022750"/>
    </source>
</evidence>
<dbReference type="GO" id="GO:0004190">
    <property type="term" value="F:aspartic-type endopeptidase activity"/>
    <property type="evidence" value="ECO:0007669"/>
    <property type="project" value="UniProtKB-UniRule"/>
</dbReference>